<dbReference type="PROSITE" id="PS00012">
    <property type="entry name" value="PHOSPHOPANTETHEINE"/>
    <property type="match status" value="1"/>
</dbReference>
<dbReference type="EMBL" id="CP012673">
    <property type="protein sequence ID" value="AUX44867.1"/>
    <property type="molecule type" value="Genomic_DNA"/>
</dbReference>
<dbReference type="InterPro" id="IPR020841">
    <property type="entry name" value="PKS_Beta-ketoAc_synthase_dom"/>
</dbReference>
<evidence type="ECO:0000256" key="2">
    <source>
        <dbReference type="ARBA" id="ARBA00022553"/>
    </source>
</evidence>
<keyword evidence="1" id="KW-0596">Phosphopantetheine</keyword>
<dbReference type="Pfam" id="PF22621">
    <property type="entry name" value="CurL-like_PKS_C"/>
    <property type="match status" value="1"/>
</dbReference>
<dbReference type="InterPro" id="IPR014031">
    <property type="entry name" value="Ketoacyl_synth_C"/>
</dbReference>
<dbReference type="SMART" id="SM00823">
    <property type="entry name" value="PKS_PP"/>
    <property type="match status" value="2"/>
</dbReference>
<organism evidence="8 9">
    <name type="scientific">Sorangium cellulosum</name>
    <name type="common">Polyangium cellulosum</name>
    <dbReference type="NCBI Taxonomy" id="56"/>
    <lineage>
        <taxon>Bacteria</taxon>
        <taxon>Pseudomonadati</taxon>
        <taxon>Myxococcota</taxon>
        <taxon>Polyangia</taxon>
        <taxon>Polyangiales</taxon>
        <taxon>Polyangiaceae</taxon>
        <taxon>Sorangium</taxon>
    </lineage>
</organism>
<dbReference type="Gene3D" id="1.10.1200.10">
    <property type="entry name" value="ACP-like"/>
    <property type="match status" value="2"/>
</dbReference>
<dbReference type="InterPro" id="IPR057326">
    <property type="entry name" value="KR_dom"/>
</dbReference>
<dbReference type="PROSITE" id="PS50075">
    <property type="entry name" value="CARRIER"/>
    <property type="match status" value="2"/>
</dbReference>
<dbReference type="InterPro" id="IPR036291">
    <property type="entry name" value="NAD(P)-bd_dom_sf"/>
</dbReference>
<dbReference type="SUPFAM" id="SSF53901">
    <property type="entry name" value="Thiolase-like"/>
    <property type="match status" value="1"/>
</dbReference>
<evidence type="ECO:0000259" key="6">
    <source>
        <dbReference type="PROSITE" id="PS50075"/>
    </source>
</evidence>
<dbReference type="CDD" id="cd00833">
    <property type="entry name" value="PKS"/>
    <property type="match status" value="1"/>
</dbReference>
<dbReference type="Pfam" id="PF00975">
    <property type="entry name" value="Thioesterase"/>
    <property type="match status" value="1"/>
</dbReference>
<dbReference type="GO" id="GO:0004312">
    <property type="term" value="F:fatty acid synthase activity"/>
    <property type="evidence" value="ECO:0007669"/>
    <property type="project" value="TreeGrafter"/>
</dbReference>
<protein>
    <recommendedName>
        <fullName evidence="10">Polyketide synthase</fullName>
    </recommendedName>
</protein>
<dbReference type="PANTHER" id="PTHR43775:SF51">
    <property type="entry name" value="INACTIVE PHENOLPHTHIOCEROL SYNTHESIS POLYKETIDE SYNTHASE TYPE I PKS1-RELATED"/>
    <property type="match status" value="1"/>
</dbReference>
<dbReference type="GO" id="GO:0004315">
    <property type="term" value="F:3-oxoacyl-[acyl-carrier-protein] synthase activity"/>
    <property type="evidence" value="ECO:0007669"/>
    <property type="project" value="InterPro"/>
</dbReference>
<dbReference type="Pfam" id="PF00550">
    <property type="entry name" value="PP-binding"/>
    <property type="match status" value="2"/>
</dbReference>
<accession>A0A2L0EZX1</accession>
<dbReference type="Proteomes" id="UP000238348">
    <property type="component" value="Chromosome"/>
</dbReference>
<dbReference type="SUPFAM" id="SSF51735">
    <property type="entry name" value="NAD(P)-binding Rossmann-fold domains"/>
    <property type="match status" value="2"/>
</dbReference>
<dbReference type="Pfam" id="PF02801">
    <property type="entry name" value="Ketoacyl-synt_C"/>
    <property type="match status" value="1"/>
</dbReference>
<keyword evidence="3" id="KW-0808">Transferase</keyword>
<dbReference type="InterPro" id="IPR029058">
    <property type="entry name" value="AB_hydrolase_fold"/>
</dbReference>
<evidence type="ECO:0000313" key="9">
    <source>
        <dbReference type="Proteomes" id="UP000238348"/>
    </source>
</evidence>
<feature type="domain" description="Carrier" evidence="6">
    <location>
        <begin position="497"/>
        <end position="572"/>
    </location>
</feature>
<dbReference type="InterPro" id="IPR018201">
    <property type="entry name" value="Ketoacyl_synth_AS"/>
</dbReference>
<dbReference type="SMART" id="SM00822">
    <property type="entry name" value="PKS_KR"/>
    <property type="match status" value="1"/>
</dbReference>
<dbReference type="GO" id="GO:0031177">
    <property type="term" value="F:phosphopantetheine binding"/>
    <property type="evidence" value="ECO:0007669"/>
    <property type="project" value="InterPro"/>
</dbReference>
<evidence type="ECO:0000256" key="1">
    <source>
        <dbReference type="ARBA" id="ARBA00022450"/>
    </source>
</evidence>
<evidence type="ECO:0008006" key="10">
    <source>
        <dbReference type="Google" id="ProtNLM"/>
    </source>
</evidence>
<dbReference type="InterPro" id="IPR009081">
    <property type="entry name" value="PP-bd_ACP"/>
</dbReference>
<sequence length="2134" mass="225213">MSSVFYIHNQVATTYAQFGRQVHRRALSLRPWRGGVIALWADNDPDFVINLFAIWQAGAVPFLVSRRLPWTTVAALLEVAGARVLATPDVSRCVPSPVPVIPSACGADGGGAEAAGERTEALAIGSEEQELAVILHTSGTTNLPKLVRFTRENLHASLRLEEARWGGAWTAEDESLGWLPLYHAFGLISELLHGYRTRSRYHFGEANPRALLRLLEQAPVTMFSSVPWMLEQLLDLPGGAAALARLRWIVVGGAVLGEALGERLSSAGVRVVQQHGMTELGAVFRGSPGSGEWRDMTPVIPEAFWHLEQGTGQLIVHGDCPTLAGSPGKDFPTRDTFLRTASGAYRYQTRLDDILVHVSGEKSNALAIEQALLGRLRGRVEHVVVVGAGRLRLACVVAWRNEPTAEDRGALSDALAHVNAGLPGHSQLHEDLVLSLAPSSGVRLPLSPKGTVLRNRAEQELAAELEQLYGEQTPAPAPPPGEPCPGGRPSSPRPTRPELRALVRAIAAEVRGASGLGGIDPSRGFAEQGLDSLKAMQLRARLQRALGVALPATLAIDHPTVDRLAEHLAADVLGLETRAAPRAARAVDPGEPIAIVGAACRLPGGADDLDAYWRLLTDGRVVATDVPADRWDAAAWYDPDPEAPGRTYVKRGGFLRDVRSFDAAFFRIAPREARTLDPQQRLLLEVAWEALEHAGEDPEALRGSATGVFVGVSAVENAEAQDVAGDSALYVVTGNAPSVVAGRLSFFLGLHGPSLAVDTACASSLSAVHLACQSLRQGECDRALVGAVNALLSPRSFVALSRLRALSPDGLCKPFSAAADGFGRAEGCAAVVLKRLSDARRDGDHVLAILRGTAMNHDGPSSGLTVPSGPAQQALLRAALAQAGLEPAAVDFVECHGTGTPLGDPIEVQALGAVYGQGRPPERPLILGGVKANLGHLEAAAGLAGLVKVVLSLQHEQIPAQPPLGALNPHIAWSELPVAVARERRVWPRGGRARVAGVSAFGLSGTNAHVLVEEAPAAEPRPAAPERAAELCVLSARSPEALRTAARRLRDHLRAHPEIGLGDLAFSLATTRSHLEHRLAVVAPSREALEAALAAAAQGETPAGAAPQPAPGAEPLAELDALGARYVQGDTIDWERIFPAQGRRVPLPSYPWQRQRCWVAPAGGAPRAAEDLREGRDVGPAAASSLAGCFYEVAWQPQDLAEPPAPLPAQAAPGRWLLLADGAGVADALGAQLAARGEACTWVVRGASYGRLSRDRLCVDPARREDLARLLAEVLESGGGPLRGIVHLWSLDAPAPEAPEAALAAAATLGCGLLHLVQALSRARRPGLPRVWLATRGAAPVGEAQGAVGLLQAPMVGLGKVVALEHPDLWGGLIDLDPASARVDPAATGGDAALLCAELRGAVGEDQVAFRGGRRCVARLVRRRPPEPGGISLSPDGAYLVTGGLGGIGLRAARWLVDRGARHLVLLGRRGASERAQAALRELEGAGARVEVVRADVSDAAEMARVFEGLARAATPLRGVLHAAGVGNQQAIEHLDRGALVAGLRAKLAGSWILHRLTQGMALDVFVGFSSVASLWGGRGLAAYAAANQFLDALVHERRRLGLPGATVNWGLWEGDGLGTQEYRRHLERTGMGALRADEAFAALSGLLAAGAVQAAVVRVDPRVFRELQEARRKWPLLERMGLGAPQAPAGATAPPADTTVTAAGAIAAPAGATAAPLGPAWRERSAGERRGELVSWLQAQAAKVLDLPASQVDPRRALTDLGMDSLTALELRDGLQRHGVAVGLQFLLDDASIAALADVVLPQLDAGAPLPPPAGAAAHGPGPSGARHEAAAPSSTAPAAPEARALTAPAARTFDPPVAGPTAARDPWVVVRRPNEQASMRLLCFPYAGGGPAVFNGWPEGLPGSVELGVVHLPGRGSRLGERPFVRMDPLVEALTPSLLPYLQGKPFVFFGHCLGALMMFEVAHRLRREHGVGPTRLFVSGARAPRVYHPEQIQNDYMQYSPVPGVPGHLVPDLDLLDMLRDLGFDSSRAVYEDEEMRRLVLPAVRADFEINNTYTYEEKPPLDIPVTVVGGRVDPFVNAEQILGWRAHTTGEFSATFRPGGHYFIERERPFWAQVLTRALSPAPPLASAVT</sequence>
<dbReference type="Gene3D" id="3.40.50.12780">
    <property type="entry name" value="N-terminal domain of ligase-like"/>
    <property type="match status" value="1"/>
</dbReference>
<feature type="domain" description="Ketosynthase family 3 (KS3)" evidence="7">
    <location>
        <begin position="590"/>
        <end position="1014"/>
    </location>
</feature>
<feature type="region of interest" description="Disordered" evidence="5">
    <location>
        <begin position="1812"/>
        <end position="1846"/>
    </location>
</feature>
<dbReference type="SUPFAM" id="SSF53474">
    <property type="entry name" value="alpha/beta-Hydrolases"/>
    <property type="match status" value="1"/>
</dbReference>
<dbReference type="RefSeq" id="WP_104983332.1">
    <property type="nucleotide sequence ID" value="NZ_CP012673.1"/>
</dbReference>
<evidence type="ECO:0000256" key="3">
    <source>
        <dbReference type="ARBA" id="ARBA00022679"/>
    </source>
</evidence>
<dbReference type="Gene3D" id="3.40.50.720">
    <property type="entry name" value="NAD(P)-binding Rossmann-like Domain"/>
    <property type="match status" value="1"/>
</dbReference>
<feature type="domain" description="Carrier" evidence="6">
    <location>
        <begin position="1729"/>
        <end position="1805"/>
    </location>
</feature>
<dbReference type="InterPro" id="IPR014030">
    <property type="entry name" value="Ketoacyl_synth_N"/>
</dbReference>
<dbReference type="OrthoDB" id="9797708at2"/>
<evidence type="ECO:0000256" key="4">
    <source>
        <dbReference type="ARBA" id="ARBA00054155"/>
    </source>
</evidence>
<dbReference type="Pfam" id="PF00501">
    <property type="entry name" value="AMP-binding"/>
    <property type="match status" value="1"/>
</dbReference>
<feature type="compositionally biased region" description="Low complexity" evidence="5">
    <location>
        <begin position="1816"/>
        <end position="1846"/>
    </location>
</feature>
<dbReference type="Pfam" id="PF23562">
    <property type="entry name" value="AMP-binding_C_3"/>
    <property type="match status" value="1"/>
</dbReference>
<dbReference type="SUPFAM" id="SSF56801">
    <property type="entry name" value="Acetyl-CoA synthetase-like"/>
    <property type="match status" value="1"/>
</dbReference>
<gene>
    <name evidence="8" type="ORF">SOCE26_063370</name>
</gene>
<dbReference type="Gene3D" id="3.40.47.10">
    <property type="match status" value="1"/>
</dbReference>
<dbReference type="Pfam" id="PF08659">
    <property type="entry name" value="KR"/>
    <property type="match status" value="1"/>
</dbReference>
<name>A0A2L0EZX1_SORCE</name>
<dbReference type="FunFam" id="3.40.47.10:FF:000019">
    <property type="entry name" value="Polyketide synthase type I"/>
    <property type="match status" value="1"/>
</dbReference>
<dbReference type="InterPro" id="IPR000873">
    <property type="entry name" value="AMP-dep_synth/lig_dom"/>
</dbReference>
<dbReference type="PROSITE" id="PS52004">
    <property type="entry name" value="KS3_2"/>
    <property type="match status" value="1"/>
</dbReference>
<dbReference type="InterPro" id="IPR020806">
    <property type="entry name" value="PKS_PP-bd"/>
</dbReference>
<proteinExistence type="predicted"/>
<dbReference type="SMART" id="SM00825">
    <property type="entry name" value="PKS_KS"/>
    <property type="match status" value="1"/>
</dbReference>
<dbReference type="SMART" id="SM01294">
    <property type="entry name" value="PKS_PP_betabranch"/>
    <property type="match status" value="1"/>
</dbReference>
<dbReference type="Gene3D" id="3.40.50.1820">
    <property type="entry name" value="alpha/beta hydrolase"/>
    <property type="match status" value="1"/>
</dbReference>
<dbReference type="InterPro" id="IPR050091">
    <property type="entry name" value="PKS_NRPS_Biosynth_Enz"/>
</dbReference>
<dbReference type="InterPro" id="IPR006162">
    <property type="entry name" value="Ppantetheine_attach_site"/>
</dbReference>
<feature type="region of interest" description="Disordered" evidence="5">
    <location>
        <begin position="471"/>
        <end position="496"/>
    </location>
</feature>
<dbReference type="InterPro" id="IPR042099">
    <property type="entry name" value="ANL_N_sf"/>
</dbReference>
<dbReference type="PROSITE" id="PS00606">
    <property type="entry name" value="KS3_1"/>
    <property type="match status" value="1"/>
</dbReference>
<dbReference type="CDD" id="cd08955">
    <property type="entry name" value="KR_2_FAS_SDR_x"/>
    <property type="match status" value="1"/>
</dbReference>
<comment type="function">
    <text evidence="4">Involved in production of the polyketide antibiotic thailandamide.</text>
</comment>
<evidence type="ECO:0000313" key="8">
    <source>
        <dbReference type="EMBL" id="AUX44867.1"/>
    </source>
</evidence>
<dbReference type="GO" id="GO:0006633">
    <property type="term" value="P:fatty acid biosynthetic process"/>
    <property type="evidence" value="ECO:0007669"/>
    <property type="project" value="InterPro"/>
</dbReference>
<dbReference type="InterPro" id="IPR013968">
    <property type="entry name" value="PKS_KR"/>
</dbReference>
<dbReference type="InterPro" id="IPR016039">
    <property type="entry name" value="Thiolase-like"/>
</dbReference>
<reference evidence="8 9" key="1">
    <citation type="submission" date="2015-09" db="EMBL/GenBank/DDBJ databases">
        <title>Sorangium comparison.</title>
        <authorList>
            <person name="Zaburannyi N."/>
            <person name="Bunk B."/>
            <person name="Overmann J."/>
            <person name="Mueller R."/>
        </authorList>
    </citation>
    <scope>NUCLEOTIDE SEQUENCE [LARGE SCALE GENOMIC DNA]</scope>
    <source>
        <strain evidence="8 9">So ce26</strain>
    </source>
</reference>
<evidence type="ECO:0000259" key="7">
    <source>
        <dbReference type="PROSITE" id="PS52004"/>
    </source>
</evidence>
<evidence type="ECO:0000256" key="5">
    <source>
        <dbReference type="SAM" id="MobiDB-lite"/>
    </source>
</evidence>
<keyword evidence="2" id="KW-0597">Phosphoprotein</keyword>
<dbReference type="InterPro" id="IPR001031">
    <property type="entry name" value="Thioesterase"/>
</dbReference>
<dbReference type="Pfam" id="PF00109">
    <property type="entry name" value="ketoacyl-synt"/>
    <property type="match status" value="1"/>
</dbReference>
<dbReference type="PANTHER" id="PTHR43775">
    <property type="entry name" value="FATTY ACID SYNTHASE"/>
    <property type="match status" value="1"/>
</dbReference>
<dbReference type="Gene3D" id="3.30.70.3290">
    <property type="match status" value="1"/>
</dbReference>
<dbReference type="SUPFAM" id="SSF47336">
    <property type="entry name" value="ACP-like"/>
    <property type="match status" value="2"/>
</dbReference>
<dbReference type="InterPro" id="IPR036736">
    <property type="entry name" value="ACP-like_sf"/>
</dbReference>